<reference evidence="3" key="1">
    <citation type="journal article" date="2019" name="Int. J. Syst. Evol. Microbiol.">
        <title>The Global Catalogue of Microorganisms (GCM) 10K type strain sequencing project: providing services to taxonomists for standard genome sequencing and annotation.</title>
        <authorList>
            <consortium name="The Broad Institute Genomics Platform"/>
            <consortium name="The Broad Institute Genome Sequencing Center for Infectious Disease"/>
            <person name="Wu L."/>
            <person name="Ma J."/>
        </authorList>
    </citation>
    <scope>NUCLEOTIDE SEQUENCE [LARGE SCALE GENOMIC DNA]</scope>
    <source>
        <strain evidence="3">KCTC 42456</strain>
    </source>
</reference>
<feature type="signal peptide" evidence="1">
    <location>
        <begin position="1"/>
        <end position="22"/>
    </location>
</feature>
<gene>
    <name evidence="2" type="primary">pelA</name>
    <name evidence="2" type="ORF">ACFSSE_01095</name>
</gene>
<dbReference type="Gene3D" id="1.50.10.20">
    <property type="match status" value="1"/>
</dbReference>
<organism evidence="2 3">
    <name type="scientific">Pedobacter alpinus</name>
    <dbReference type="NCBI Taxonomy" id="1590643"/>
    <lineage>
        <taxon>Bacteria</taxon>
        <taxon>Pseudomonadati</taxon>
        <taxon>Bacteroidota</taxon>
        <taxon>Sphingobacteriia</taxon>
        <taxon>Sphingobacteriales</taxon>
        <taxon>Sphingobacteriaceae</taxon>
        <taxon>Pedobacter</taxon>
    </lineage>
</organism>
<dbReference type="NCBIfam" id="TIGR02474">
    <property type="entry name" value="pec_lyase"/>
    <property type="match status" value="1"/>
</dbReference>
<dbReference type="Pfam" id="PF09492">
    <property type="entry name" value="Pec_lyase"/>
    <property type="match status" value="1"/>
</dbReference>
<comment type="caution">
    <text evidence="2">The sequence shown here is derived from an EMBL/GenBank/DDBJ whole genome shotgun (WGS) entry which is preliminary data.</text>
</comment>
<sequence>MKSLVKLSILYALTFGAVSCVAQKSVSVDKQNYINLKWNQIATRMPDEWYATKEAKMAADSVLKYQTNVGGWSKNHNYHLGFNQDEWAKIKSSGIGATFDNGATLTEMKFLVNMYSKIKDERYRNAFNKAFDYILIAQYENGGWPQFYPFRKGQSIAYNSHITYNDNAMVNVMTFLKDIADKKPFYQPMQISQKMTEKAKIAFDKGVDCILKTQIRVNGKPTVWCAQHDEVTLAPANARAYELASFSGAESVNITLLLMDIENPPREIINAVKAAKSWFETHKVEGIRLEKIINSDGLKDLIAVEDKDAPVLWARFYDLDTALPYFCDRDGIKRKSFGEMGHNRRNGYSWYTNAPLKIIAKYPEWLQKWNVN</sequence>
<keyword evidence="1" id="KW-0732">Signal</keyword>
<dbReference type="InterPro" id="IPR012669">
    <property type="entry name" value="Pectate_lyase"/>
</dbReference>
<keyword evidence="3" id="KW-1185">Reference proteome</keyword>
<proteinExistence type="predicted"/>
<dbReference type="Proteomes" id="UP001597546">
    <property type="component" value="Unassembled WGS sequence"/>
</dbReference>
<dbReference type="EMBL" id="JBHULV010000007">
    <property type="protein sequence ID" value="MFD2730290.1"/>
    <property type="molecule type" value="Genomic_DNA"/>
</dbReference>
<dbReference type="PROSITE" id="PS51257">
    <property type="entry name" value="PROKAR_LIPOPROTEIN"/>
    <property type="match status" value="1"/>
</dbReference>
<keyword evidence="2" id="KW-0456">Lyase</keyword>
<dbReference type="GO" id="GO:0030570">
    <property type="term" value="F:pectate lyase activity"/>
    <property type="evidence" value="ECO:0007669"/>
    <property type="project" value="UniProtKB-EC"/>
</dbReference>
<feature type="chain" id="PRO_5046480337" evidence="1">
    <location>
        <begin position="23"/>
        <end position="372"/>
    </location>
</feature>
<dbReference type="EC" id="4.2.2.2" evidence="2"/>
<name>A0ABW5TNJ2_9SPHI</name>
<dbReference type="SUPFAM" id="SSF81853">
    <property type="entry name" value="Family 10 polysaccharide lyase"/>
    <property type="match status" value="1"/>
</dbReference>
<evidence type="ECO:0000313" key="3">
    <source>
        <dbReference type="Proteomes" id="UP001597546"/>
    </source>
</evidence>
<evidence type="ECO:0000256" key="1">
    <source>
        <dbReference type="SAM" id="SignalP"/>
    </source>
</evidence>
<protein>
    <submittedName>
        <fullName evidence="2">Pectate lyase</fullName>
        <ecNumber evidence="2">4.2.2.2</ecNumber>
    </submittedName>
</protein>
<evidence type="ECO:0000313" key="2">
    <source>
        <dbReference type="EMBL" id="MFD2730290.1"/>
    </source>
</evidence>
<dbReference type="RefSeq" id="WP_379045366.1">
    <property type="nucleotide sequence ID" value="NZ_JBHSKW010000053.1"/>
</dbReference>
<accession>A0ABW5TNJ2</accession>